<dbReference type="OrthoDB" id="676979at2759"/>
<dbReference type="InterPro" id="IPR001611">
    <property type="entry name" value="Leu-rich_rpt"/>
</dbReference>
<gene>
    <name evidence="2" type="ORF">CHIRRI_LOCUS12913</name>
</gene>
<evidence type="ECO:0000256" key="1">
    <source>
        <dbReference type="SAM" id="SignalP"/>
    </source>
</evidence>
<evidence type="ECO:0000313" key="3">
    <source>
        <dbReference type="Proteomes" id="UP001153620"/>
    </source>
</evidence>
<dbReference type="Proteomes" id="UP001153620">
    <property type="component" value="Chromosome 4"/>
</dbReference>
<keyword evidence="1" id="KW-0732">Signal</keyword>
<reference evidence="2" key="1">
    <citation type="submission" date="2022-01" db="EMBL/GenBank/DDBJ databases">
        <authorList>
            <person name="King R."/>
        </authorList>
    </citation>
    <scope>NUCLEOTIDE SEQUENCE</scope>
</reference>
<evidence type="ECO:0000313" key="2">
    <source>
        <dbReference type="EMBL" id="CAG9810096.1"/>
    </source>
</evidence>
<sequence length="502" mass="57184">MNKKLFFVFGIILCCFSSLSATLDCIFRDGTFIIVGTIYQCSLVSDKISSRQTLRLYSPNDGHRANKSNKDVLGFYARQNKIEKFPKELQKFPNLKSIQMNNCQLQALYQSDLKPFADLILIYMESNLIEVLEEDLFAFNPNLKLIGFGHNQIVHIDPNVFDHLTQLSDFYFYGVPCIGLSIYSSVDKVKEAIGIIKTKCLNSDFMALVDKVGKFEDKAASLSPDEFEKNFIDLENELKNSNFFSFRPISSRFAKLKNLKTLGNMASEELQQSTIKPDLITPKVAKYTETCSQTDQFAALDMKFTSLSNNLTLQMTDSITNANNSFSDIKKSINNFEASQKTIQNSHKSFQDSTTTYITSINSELKTTQEAIKLLKDKVKESVSDTTTAISDVKTNQIDIQASLSKLKTTQNDLQVSMNDLKAFIMKNENCDGKFNEILENFEEKFADFEAKSVEKFDKIEKSLTNVGHKMTINLDEKIKEIEKRMMKKFEELLNDNLAKKF</sequence>
<reference evidence="2" key="2">
    <citation type="submission" date="2022-10" db="EMBL/GenBank/DDBJ databases">
        <authorList>
            <consortium name="ENA_rothamsted_submissions"/>
            <consortium name="culmorum"/>
            <person name="King R."/>
        </authorList>
    </citation>
    <scope>NUCLEOTIDE SEQUENCE</scope>
</reference>
<dbReference type="SUPFAM" id="SSF52058">
    <property type="entry name" value="L domain-like"/>
    <property type="match status" value="1"/>
</dbReference>
<dbReference type="AlphaFoldDB" id="A0A9N9WZM2"/>
<dbReference type="Pfam" id="PF13855">
    <property type="entry name" value="LRR_8"/>
    <property type="match status" value="1"/>
</dbReference>
<proteinExistence type="predicted"/>
<dbReference type="EMBL" id="OU895880">
    <property type="protein sequence ID" value="CAG9810096.1"/>
    <property type="molecule type" value="Genomic_DNA"/>
</dbReference>
<accession>A0A9N9WZM2</accession>
<dbReference type="Gene3D" id="3.80.10.10">
    <property type="entry name" value="Ribonuclease Inhibitor"/>
    <property type="match status" value="1"/>
</dbReference>
<feature type="chain" id="PRO_5040326825" evidence="1">
    <location>
        <begin position="22"/>
        <end position="502"/>
    </location>
</feature>
<name>A0A9N9WZM2_9DIPT</name>
<feature type="signal peptide" evidence="1">
    <location>
        <begin position="1"/>
        <end position="21"/>
    </location>
</feature>
<protein>
    <submittedName>
        <fullName evidence="2">Uncharacterized protein</fullName>
    </submittedName>
</protein>
<keyword evidence="3" id="KW-1185">Reference proteome</keyword>
<dbReference type="InterPro" id="IPR032675">
    <property type="entry name" value="LRR_dom_sf"/>
</dbReference>
<organism evidence="2 3">
    <name type="scientific">Chironomus riparius</name>
    <dbReference type="NCBI Taxonomy" id="315576"/>
    <lineage>
        <taxon>Eukaryota</taxon>
        <taxon>Metazoa</taxon>
        <taxon>Ecdysozoa</taxon>
        <taxon>Arthropoda</taxon>
        <taxon>Hexapoda</taxon>
        <taxon>Insecta</taxon>
        <taxon>Pterygota</taxon>
        <taxon>Neoptera</taxon>
        <taxon>Endopterygota</taxon>
        <taxon>Diptera</taxon>
        <taxon>Nematocera</taxon>
        <taxon>Chironomoidea</taxon>
        <taxon>Chironomidae</taxon>
        <taxon>Chironominae</taxon>
        <taxon>Chironomus</taxon>
    </lineage>
</organism>